<dbReference type="EMBL" id="JACQWF010000016">
    <property type="protein sequence ID" value="MBI4594813.1"/>
    <property type="molecule type" value="Genomic_DNA"/>
</dbReference>
<dbReference type="PROSITE" id="PS00141">
    <property type="entry name" value="ASP_PROTEASE"/>
    <property type="match status" value="1"/>
</dbReference>
<dbReference type="GO" id="GO:0004190">
    <property type="term" value="F:aspartic-type endopeptidase activity"/>
    <property type="evidence" value="ECO:0007669"/>
    <property type="project" value="InterPro"/>
</dbReference>
<dbReference type="InterPro" id="IPR001969">
    <property type="entry name" value="Aspartic_peptidase_AS"/>
</dbReference>
<gene>
    <name evidence="1" type="ORF">HY730_00360</name>
</gene>
<comment type="caution">
    <text evidence="1">The sequence shown here is derived from an EMBL/GenBank/DDBJ whole genome shotgun (WGS) entry which is preliminary data.</text>
</comment>
<dbReference type="GO" id="GO:0006508">
    <property type="term" value="P:proteolysis"/>
    <property type="evidence" value="ECO:0007669"/>
    <property type="project" value="UniProtKB-KW"/>
</dbReference>
<proteinExistence type="predicted"/>
<evidence type="ECO:0000313" key="1">
    <source>
        <dbReference type="EMBL" id="MBI4594813.1"/>
    </source>
</evidence>
<keyword evidence="1" id="KW-0645">Protease</keyword>
<dbReference type="Proteomes" id="UP000772181">
    <property type="component" value="Unassembled WGS sequence"/>
</dbReference>
<dbReference type="AlphaFoldDB" id="A0A933GJ66"/>
<dbReference type="Gene3D" id="2.40.70.10">
    <property type="entry name" value="Acid Proteases"/>
    <property type="match status" value="1"/>
</dbReference>
<dbReference type="InterPro" id="IPR021109">
    <property type="entry name" value="Peptidase_aspartic_dom_sf"/>
</dbReference>
<keyword evidence="1" id="KW-0378">Hydrolase</keyword>
<protein>
    <submittedName>
        <fullName evidence="1">Retroviral-like aspartic protease family protein</fullName>
    </submittedName>
</protein>
<evidence type="ECO:0000313" key="2">
    <source>
        <dbReference type="Proteomes" id="UP000772181"/>
    </source>
</evidence>
<dbReference type="Pfam" id="PF13975">
    <property type="entry name" value="gag-asp_proteas"/>
    <property type="match status" value="1"/>
</dbReference>
<accession>A0A933GJ66</accession>
<reference evidence="1" key="1">
    <citation type="submission" date="2020-07" db="EMBL/GenBank/DDBJ databases">
        <title>Huge and variable diversity of episymbiotic CPR bacteria and DPANN archaea in groundwater ecosystems.</title>
        <authorList>
            <person name="He C.Y."/>
            <person name="Keren R."/>
            <person name="Whittaker M."/>
            <person name="Farag I.F."/>
            <person name="Doudna J."/>
            <person name="Cate J.H.D."/>
            <person name="Banfield J.F."/>
        </authorList>
    </citation>
    <scope>NUCLEOTIDE SEQUENCE</scope>
    <source>
        <strain evidence="1">NC_groundwater_1482_Ag_S-0.65um_47_24</strain>
    </source>
</reference>
<organism evidence="1 2">
    <name type="scientific">Tectimicrobiota bacterium</name>
    <dbReference type="NCBI Taxonomy" id="2528274"/>
    <lineage>
        <taxon>Bacteria</taxon>
        <taxon>Pseudomonadati</taxon>
        <taxon>Nitrospinota/Tectimicrobiota group</taxon>
        <taxon>Candidatus Tectimicrobiota</taxon>
    </lineage>
</organism>
<sequence length="139" mass="15215">MGKVETKVLLTNHDDLVAAKLGVIKPEEVRKVEAVGLVDTGATRLILPQDIVDKLGLEVSRRVTVVYGDNRKGEKKIAGVVTIQIDNRTENTDCVVEEAGAKILIGQIVLEGMDLYVDCKSGKLIPRPGYEDMPLMEIM</sequence>
<name>A0A933GJ66_UNCTE</name>
<dbReference type="SUPFAM" id="SSF50630">
    <property type="entry name" value="Acid proteases"/>
    <property type="match status" value="1"/>
</dbReference>